<name>A0ABR9ZNC9_9FIRM</name>
<reference evidence="1 2" key="1">
    <citation type="submission" date="2020-11" db="EMBL/GenBank/DDBJ databases">
        <title>Fusibacter basophilias sp. nov.</title>
        <authorList>
            <person name="Qiu D."/>
        </authorList>
    </citation>
    <scope>NUCLEOTIDE SEQUENCE [LARGE SCALE GENOMIC DNA]</scope>
    <source>
        <strain evidence="1 2">Q10-2</strain>
    </source>
</reference>
<evidence type="ECO:0000313" key="2">
    <source>
        <dbReference type="Proteomes" id="UP000614200"/>
    </source>
</evidence>
<protein>
    <recommendedName>
        <fullName evidence="3">CYTH domain-containing protein</fullName>
    </recommendedName>
</protein>
<dbReference type="Proteomes" id="UP000614200">
    <property type="component" value="Unassembled WGS sequence"/>
</dbReference>
<dbReference type="InterPro" id="IPR015867">
    <property type="entry name" value="N-reg_PII/ATP_PRibTrfase_C"/>
</dbReference>
<sequence>MRINNQYKLEIYLPKNLIKTVIEEATKLGACKVGDYDHVASYYEVEGCWRPLGEAMPFSGKKITAENTSLK</sequence>
<dbReference type="EMBL" id="JADKNH010000001">
    <property type="protein sequence ID" value="MBF4691975.1"/>
    <property type="molecule type" value="Genomic_DNA"/>
</dbReference>
<evidence type="ECO:0000313" key="1">
    <source>
        <dbReference type="EMBL" id="MBF4691975.1"/>
    </source>
</evidence>
<evidence type="ECO:0008006" key="3">
    <source>
        <dbReference type="Google" id="ProtNLM"/>
    </source>
</evidence>
<keyword evidence="2" id="KW-1185">Reference proteome</keyword>
<proteinExistence type="predicted"/>
<dbReference type="SUPFAM" id="SSF102705">
    <property type="entry name" value="NIF3 (NGG1p interacting factor 3)-like"/>
    <property type="match status" value="1"/>
</dbReference>
<organism evidence="1 2">
    <name type="scientific">Fusibacter ferrireducens</name>
    <dbReference type="NCBI Taxonomy" id="2785058"/>
    <lineage>
        <taxon>Bacteria</taxon>
        <taxon>Bacillati</taxon>
        <taxon>Bacillota</taxon>
        <taxon>Clostridia</taxon>
        <taxon>Eubacteriales</taxon>
        <taxon>Eubacteriales Family XII. Incertae Sedis</taxon>
        <taxon>Fusibacter</taxon>
    </lineage>
</organism>
<comment type="caution">
    <text evidence="1">The sequence shown here is derived from an EMBL/GenBank/DDBJ whole genome shotgun (WGS) entry which is preliminary data.</text>
</comment>
<gene>
    <name evidence="1" type="ORF">ISU02_02540</name>
</gene>
<dbReference type="InterPro" id="IPR036069">
    <property type="entry name" value="DUF34/NIF3_sf"/>
</dbReference>
<dbReference type="RefSeq" id="WP_194700202.1">
    <property type="nucleotide sequence ID" value="NZ_JADKNH010000001.1"/>
</dbReference>
<accession>A0ABR9ZNC9</accession>
<dbReference type="Gene3D" id="3.30.70.120">
    <property type="match status" value="1"/>
</dbReference>